<dbReference type="HOGENOM" id="CLU_030645_0_0_0"/>
<evidence type="ECO:0000259" key="2">
    <source>
        <dbReference type="Pfam" id="PF25202"/>
    </source>
</evidence>
<dbReference type="RefSeq" id="WP_023052275.1">
    <property type="nucleotide sequence ID" value="NZ_CP173070.2"/>
</dbReference>
<dbReference type="PANTHER" id="PTHR35149:SF2">
    <property type="entry name" value="DUF262 DOMAIN-CONTAINING PROTEIN"/>
    <property type="match status" value="1"/>
</dbReference>
<name>U7V3P1_9FUSO</name>
<dbReference type="AlphaFoldDB" id="U7V3P1"/>
<dbReference type="Pfam" id="PF03235">
    <property type="entry name" value="GmrSD_N"/>
    <property type="match status" value="1"/>
</dbReference>
<dbReference type="STRING" id="1319815.HMPREF0202_02747"/>
<dbReference type="InterPro" id="IPR057156">
    <property type="entry name" value="DUF7834"/>
</dbReference>
<comment type="caution">
    <text evidence="3">The sequence shown here is derived from an EMBL/GenBank/DDBJ whole genome shotgun (WGS) entry which is preliminary data.</text>
</comment>
<dbReference type="EMBL" id="AXZF01000160">
    <property type="protein sequence ID" value="ERT65774.1"/>
    <property type="molecule type" value="Genomic_DNA"/>
</dbReference>
<evidence type="ECO:0000313" key="4">
    <source>
        <dbReference type="Proteomes" id="UP000017081"/>
    </source>
</evidence>
<dbReference type="eggNOG" id="COG1479">
    <property type="taxonomic scope" value="Bacteria"/>
</dbReference>
<sequence>MENLDKFKKKLEIISFKDLLEKDLSIPNYQRTYSWNRENVVRLLKDLEENYSMKSEDKVRLGTLILFQNADNEYEIIDGQQRIVTLFLISHVLNMVDEKISKVFSDIEFDEVGEQNIRANYREIKSYLDENENFKKKLNENFLCKIEFWVIEVKNLELAYQLFDSQNSRGLSLSGIDILKAYHLRACNYDKKAYEIIKKWEGLEKSFERDFEKQNRLKENEKITFEGRENRDLLSKCFSILYKIRKWSRLEKVEDYDVTSKKCRDSFLKEFKGIELNSQNYNHLNSFRSVNFPYKHQISETIINGETFFEYIFFYINEIEKLELKMKEKDIALEYGGYKRSGDSYIREMYEALLLQVWDRYNEETVEKLYKNLYKWSYILRLENTSIFYSTINNRVINEKLLLNINNFPFPPTLEELRVKFDISKKDEKYKNNYKEIIAVFQGGKENV</sequence>
<protein>
    <submittedName>
        <fullName evidence="3">Uncharacterized protein</fullName>
    </submittedName>
</protein>
<evidence type="ECO:0000259" key="1">
    <source>
        <dbReference type="Pfam" id="PF03235"/>
    </source>
</evidence>
<dbReference type="Pfam" id="PF25202">
    <property type="entry name" value="DUF7834"/>
    <property type="match status" value="1"/>
</dbReference>
<keyword evidence="4" id="KW-1185">Reference proteome</keyword>
<feature type="domain" description="DUF7834" evidence="2">
    <location>
        <begin position="195"/>
        <end position="431"/>
    </location>
</feature>
<dbReference type="Proteomes" id="UP000017081">
    <property type="component" value="Unassembled WGS sequence"/>
</dbReference>
<organism evidence="3 4">
    <name type="scientific">Cetobacterium somerae ATCC BAA-474</name>
    <dbReference type="NCBI Taxonomy" id="1319815"/>
    <lineage>
        <taxon>Bacteria</taxon>
        <taxon>Fusobacteriati</taxon>
        <taxon>Fusobacteriota</taxon>
        <taxon>Fusobacteriia</taxon>
        <taxon>Fusobacteriales</taxon>
        <taxon>Fusobacteriaceae</taxon>
        <taxon>Cetobacterium</taxon>
    </lineage>
</organism>
<accession>U7V3P1</accession>
<evidence type="ECO:0000313" key="3">
    <source>
        <dbReference type="EMBL" id="ERT65774.1"/>
    </source>
</evidence>
<gene>
    <name evidence="3" type="ORF">HMPREF0202_02747</name>
</gene>
<dbReference type="InterPro" id="IPR004919">
    <property type="entry name" value="GmrSD_N"/>
</dbReference>
<dbReference type="PANTHER" id="PTHR35149">
    <property type="entry name" value="SLL5132 PROTEIN"/>
    <property type="match status" value="1"/>
</dbReference>
<proteinExistence type="predicted"/>
<reference evidence="3 4" key="1">
    <citation type="submission" date="2013-08" db="EMBL/GenBank/DDBJ databases">
        <authorList>
            <person name="Weinstock G."/>
            <person name="Sodergren E."/>
            <person name="Wylie T."/>
            <person name="Fulton L."/>
            <person name="Fulton R."/>
            <person name="Fronick C."/>
            <person name="O'Laughlin M."/>
            <person name="Godfrey J."/>
            <person name="Miner T."/>
            <person name="Herter B."/>
            <person name="Appelbaum E."/>
            <person name="Cordes M."/>
            <person name="Lek S."/>
            <person name="Wollam A."/>
            <person name="Pepin K.H."/>
            <person name="Palsikar V.B."/>
            <person name="Mitreva M."/>
            <person name="Wilson R.K."/>
        </authorList>
    </citation>
    <scope>NUCLEOTIDE SEQUENCE [LARGE SCALE GENOMIC DNA]</scope>
    <source>
        <strain evidence="3 4">ATCC BAA-474</strain>
    </source>
</reference>
<feature type="domain" description="GmrSD restriction endonucleases N-terminal" evidence="1">
    <location>
        <begin position="18"/>
        <end position="183"/>
    </location>
</feature>